<evidence type="ECO:0000256" key="4">
    <source>
        <dbReference type="RuleBase" id="RU000363"/>
    </source>
</evidence>
<dbReference type="PRINTS" id="PR00080">
    <property type="entry name" value="SDRFAMILY"/>
</dbReference>
<dbReference type="EMBL" id="CP051140">
    <property type="protein sequence ID" value="QIW96694.1"/>
    <property type="molecule type" value="Genomic_DNA"/>
</dbReference>
<dbReference type="InterPro" id="IPR036291">
    <property type="entry name" value="NAD(P)-bd_dom_sf"/>
</dbReference>
<proteinExistence type="inferred from homology"/>
<evidence type="ECO:0008006" key="7">
    <source>
        <dbReference type="Google" id="ProtNLM"/>
    </source>
</evidence>
<keyword evidence="6" id="KW-1185">Reference proteome</keyword>
<name>A0A6H0XPY6_9PEZI</name>
<dbReference type="GO" id="GO:0016020">
    <property type="term" value="C:membrane"/>
    <property type="evidence" value="ECO:0007669"/>
    <property type="project" value="TreeGrafter"/>
</dbReference>
<evidence type="ECO:0000313" key="5">
    <source>
        <dbReference type="EMBL" id="QIW96694.1"/>
    </source>
</evidence>
<sequence length="391" mass="43681">MPPVLRPLAPSEAKSRFIDHLELSRSDRQHLYALMKAEAVEAWQRLQLDRSALLPNLQHNAAIQPPFSNSQISETAMHREIMLVYRQASAETRPCYDLAQNTDSTEAENWVIRWCLWHVFRDRDRRKKSRHTVIVGTTHHAEQRQQQQQQQHDRASWISKDSLLSAQNATLASTDQRPVILPYDPVRESTARSAVNEFAQFSRCSFHPIELDVTSDASIQAAVKAIGDQFGRLDVLINNAGIAVASSDLTDYRRSFNDTLNTNVTSVGLLTAACIPLLTKSGHRQVITISSGRASMHALVEGTLPPTRVLAYTVSKVAVNALTLEMRKLYPQVTFQCANPGHCSTALNGFKGTKDPADGAQVVVELALAEVGSYAEGFWEHSDEGMRQMRW</sequence>
<dbReference type="InterPro" id="IPR020904">
    <property type="entry name" value="Sc_DH/Rdtase_CS"/>
</dbReference>
<dbReference type="GO" id="GO:0016491">
    <property type="term" value="F:oxidoreductase activity"/>
    <property type="evidence" value="ECO:0007669"/>
    <property type="project" value="UniProtKB-KW"/>
</dbReference>
<evidence type="ECO:0000256" key="1">
    <source>
        <dbReference type="ARBA" id="ARBA00006484"/>
    </source>
</evidence>
<gene>
    <name evidence="5" type="ORF">AMS68_002212</name>
</gene>
<comment type="similarity">
    <text evidence="1 4">Belongs to the short-chain dehydrogenases/reductases (SDR) family.</text>
</comment>
<organism evidence="5 6">
    <name type="scientific">Peltaster fructicola</name>
    <dbReference type="NCBI Taxonomy" id="286661"/>
    <lineage>
        <taxon>Eukaryota</taxon>
        <taxon>Fungi</taxon>
        <taxon>Dikarya</taxon>
        <taxon>Ascomycota</taxon>
        <taxon>Pezizomycotina</taxon>
        <taxon>Dothideomycetes</taxon>
        <taxon>Dothideomycetes incertae sedis</taxon>
        <taxon>Peltaster</taxon>
    </lineage>
</organism>
<dbReference type="InterPro" id="IPR002347">
    <property type="entry name" value="SDR_fam"/>
</dbReference>
<dbReference type="PRINTS" id="PR00081">
    <property type="entry name" value="GDHRDH"/>
</dbReference>
<reference evidence="5 6" key="1">
    <citation type="journal article" date="2016" name="Sci. Rep.">
        <title>Peltaster fructicola genome reveals evolution from an invasive phytopathogen to an ectophytic parasite.</title>
        <authorList>
            <person name="Xu C."/>
            <person name="Chen H."/>
            <person name="Gleason M.L."/>
            <person name="Xu J.R."/>
            <person name="Liu H."/>
            <person name="Zhang R."/>
            <person name="Sun G."/>
        </authorList>
    </citation>
    <scope>NUCLEOTIDE SEQUENCE [LARGE SCALE GENOMIC DNA]</scope>
    <source>
        <strain evidence="5 6">LNHT1506</strain>
    </source>
</reference>
<accession>A0A6H0XPY6</accession>
<dbReference type="PANTHER" id="PTHR43490">
    <property type="entry name" value="(+)-NEOMENTHOL DEHYDROGENASE"/>
    <property type="match status" value="1"/>
</dbReference>
<dbReference type="OrthoDB" id="191139at2759"/>
<protein>
    <recommendedName>
        <fullName evidence="7">NAD(P)-binding protein</fullName>
    </recommendedName>
</protein>
<dbReference type="Pfam" id="PF00106">
    <property type="entry name" value="adh_short"/>
    <property type="match status" value="1"/>
</dbReference>
<keyword evidence="3" id="KW-0560">Oxidoreductase</keyword>
<dbReference type="PANTHER" id="PTHR43490:SF99">
    <property type="entry name" value="SHORT-CHAIN DEHYDROGENASE_REDUCTASE"/>
    <property type="match status" value="1"/>
</dbReference>
<dbReference type="Gene3D" id="3.40.50.720">
    <property type="entry name" value="NAD(P)-binding Rossmann-like Domain"/>
    <property type="match status" value="1"/>
</dbReference>
<dbReference type="AlphaFoldDB" id="A0A6H0XPY6"/>
<dbReference type="Proteomes" id="UP000503462">
    <property type="component" value="Chromosome 2"/>
</dbReference>
<evidence type="ECO:0000256" key="3">
    <source>
        <dbReference type="ARBA" id="ARBA00023002"/>
    </source>
</evidence>
<evidence type="ECO:0000256" key="2">
    <source>
        <dbReference type="ARBA" id="ARBA00022857"/>
    </source>
</evidence>
<dbReference type="PROSITE" id="PS00061">
    <property type="entry name" value="ADH_SHORT"/>
    <property type="match status" value="1"/>
</dbReference>
<evidence type="ECO:0000313" key="6">
    <source>
        <dbReference type="Proteomes" id="UP000503462"/>
    </source>
</evidence>
<dbReference type="SUPFAM" id="SSF51735">
    <property type="entry name" value="NAD(P)-binding Rossmann-fold domains"/>
    <property type="match status" value="1"/>
</dbReference>
<keyword evidence="2" id="KW-0521">NADP</keyword>